<dbReference type="SUPFAM" id="SSF48403">
    <property type="entry name" value="Ankyrin repeat"/>
    <property type="match status" value="1"/>
</dbReference>
<feature type="repeat" description="ANK" evidence="3">
    <location>
        <begin position="36"/>
        <end position="71"/>
    </location>
</feature>
<dbReference type="InterPro" id="IPR013083">
    <property type="entry name" value="Znf_RING/FYVE/PHD"/>
</dbReference>
<keyword evidence="1" id="KW-0677">Repeat</keyword>
<dbReference type="GeneID" id="14919231"/>
<keyword evidence="4" id="KW-0863">Zinc-finger</keyword>
<dbReference type="PRINTS" id="PR01415">
    <property type="entry name" value="ANKYRIN"/>
</dbReference>
<dbReference type="Pfam" id="PF12796">
    <property type="entry name" value="Ank_2"/>
    <property type="match status" value="1"/>
</dbReference>
<dbReference type="InterPro" id="IPR036770">
    <property type="entry name" value="Ankyrin_rpt-contain_sf"/>
</dbReference>
<dbReference type="VEuPathDB" id="AmoebaDB:ACA1_315050"/>
<evidence type="ECO:0000256" key="5">
    <source>
        <dbReference type="SAM" id="MobiDB-lite"/>
    </source>
</evidence>
<evidence type="ECO:0000256" key="1">
    <source>
        <dbReference type="ARBA" id="ARBA00022737"/>
    </source>
</evidence>
<dbReference type="PROSITE" id="PS50088">
    <property type="entry name" value="ANK_REPEAT"/>
    <property type="match status" value="3"/>
</dbReference>
<dbReference type="STRING" id="1257118.L8GYU2"/>
<dbReference type="PANTHER" id="PTHR24171">
    <property type="entry name" value="ANKYRIN REPEAT DOMAIN-CONTAINING PROTEIN 39-RELATED"/>
    <property type="match status" value="1"/>
</dbReference>
<organism evidence="7 8">
    <name type="scientific">Acanthamoeba castellanii (strain ATCC 30010 / Neff)</name>
    <dbReference type="NCBI Taxonomy" id="1257118"/>
    <lineage>
        <taxon>Eukaryota</taxon>
        <taxon>Amoebozoa</taxon>
        <taxon>Discosea</taxon>
        <taxon>Longamoebia</taxon>
        <taxon>Centramoebida</taxon>
        <taxon>Acanthamoebidae</taxon>
        <taxon>Acanthamoeba</taxon>
    </lineage>
</organism>
<dbReference type="Proteomes" id="UP000011083">
    <property type="component" value="Unassembled WGS sequence"/>
</dbReference>
<accession>L8GYU2</accession>
<evidence type="ECO:0000313" key="7">
    <source>
        <dbReference type="EMBL" id="ELR18454.1"/>
    </source>
</evidence>
<name>L8GYU2_ACACF</name>
<evidence type="ECO:0000256" key="4">
    <source>
        <dbReference type="PROSITE-ProRule" id="PRU00175"/>
    </source>
</evidence>
<dbReference type="OrthoDB" id="15385at2759"/>
<gene>
    <name evidence="7" type="ORF">ACA1_315050</name>
</gene>
<keyword evidence="4" id="KW-0862">Zinc</keyword>
<dbReference type="Gene3D" id="3.30.40.10">
    <property type="entry name" value="Zinc/RING finger domain, C3HC4 (zinc finger)"/>
    <property type="match status" value="1"/>
</dbReference>
<dbReference type="RefSeq" id="XP_004340488.1">
    <property type="nucleotide sequence ID" value="XM_004340440.1"/>
</dbReference>
<sequence>MELFPLIRAGKGAKVRALLEDDKGDHKRDVNVRNEKGQTPLYWACELKSDSGVELAALLIKHGADVNLPEDHGFTPLHLAAYIGNVSVVRLLLESGALVNKGNKSQSTALHLASRNGHEAAVALLIQHGADIPLAYAKDAQISKLLQDAMLVEGRQSRARSVASAISREELATSSQSDDEARKKARKRELKKKDALLRRPSKRELKMKDHDDEETKEYEEELEKLKSLVGILSDRLAREERITESLQRERDEARRRGLCERCRQARRDTVLVPCMHLAFCWDCCGRMAMKCHKCGVGVEGMMRVNVD</sequence>
<feature type="domain" description="RING-type" evidence="6">
    <location>
        <begin position="259"/>
        <end position="294"/>
    </location>
</feature>
<dbReference type="GO" id="GO:0008270">
    <property type="term" value="F:zinc ion binding"/>
    <property type="evidence" value="ECO:0007669"/>
    <property type="project" value="UniProtKB-KW"/>
</dbReference>
<proteinExistence type="predicted"/>
<dbReference type="AlphaFoldDB" id="L8GYU2"/>
<reference evidence="7 8" key="1">
    <citation type="journal article" date="2013" name="Genome Biol.">
        <title>Genome of Acanthamoeba castellanii highlights extensive lateral gene transfer and early evolution of tyrosine kinase signaling.</title>
        <authorList>
            <person name="Clarke M."/>
            <person name="Lohan A.J."/>
            <person name="Liu B."/>
            <person name="Lagkouvardos I."/>
            <person name="Roy S."/>
            <person name="Zafar N."/>
            <person name="Bertelli C."/>
            <person name="Schilde C."/>
            <person name="Kianianmomeni A."/>
            <person name="Burglin T.R."/>
            <person name="Frech C."/>
            <person name="Turcotte B."/>
            <person name="Kopec K.O."/>
            <person name="Synnott J.M."/>
            <person name="Choo C."/>
            <person name="Paponov I."/>
            <person name="Finkler A."/>
            <person name="Soon Heng Tan C."/>
            <person name="Hutchins A.P."/>
            <person name="Weinmeier T."/>
            <person name="Rattei T."/>
            <person name="Chu J.S."/>
            <person name="Gimenez G."/>
            <person name="Irimia M."/>
            <person name="Rigden D.J."/>
            <person name="Fitzpatrick D.A."/>
            <person name="Lorenzo-Morales J."/>
            <person name="Bateman A."/>
            <person name="Chiu C.H."/>
            <person name="Tang P."/>
            <person name="Hegemann P."/>
            <person name="Fromm H."/>
            <person name="Raoult D."/>
            <person name="Greub G."/>
            <person name="Miranda-Saavedra D."/>
            <person name="Chen N."/>
            <person name="Nash P."/>
            <person name="Ginger M.L."/>
            <person name="Horn M."/>
            <person name="Schaap P."/>
            <person name="Caler L."/>
            <person name="Loftus B."/>
        </authorList>
    </citation>
    <scope>NUCLEOTIDE SEQUENCE [LARGE SCALE GENOMIC DNA]</scope>
    <source>
        <strain evidence="7 8">Neff</strain>
    </source>
</reference>
<keyword evidence="8" id="KW-1185">Reference proteome</keyword>
<protein>
    <submittedName>
        <fullName evidence="7">Chain a, 4ank: a designed ankyrin repeat protein</fullName>
    </submittedName>
</protein>
<feature type="compositionally biased region" description="Basic and acidic residues" evidence="5">
    <location>
        <begin position="191"/>
        <end position="210"/>
    </location>
</feature>
<evidence type="ECO:0000256" key="3">
    <source>
        <dbReference type="PROSITE-ProRule" id="PRU00023"/>
    </source>
</evidence>
<evidence type="ECO:0000256" key="2">
    <source>
        <dbReference type="ARBA" id="ARBA00023043"/>
    </source>
</evidence>
<keyword evidence="2 3" id="KW-0040">ANK repeat</keyword>
<dbReference type="EMBL" id="KB007953">
    <property type="protein sequence ID" value="ELR18454.1"/>
    <property type="molecule type" value="Genomic_DNA"/>
</dbReference>
<dbReference type="Pfam" id="PF13920">
    <property type="entry name" value="zf-C3HC4_3"/>
    <property type="match status" value="1"/>
</dbReference>
<dbReference type="Gene3D" id="1.25.40.20">
    <property type="entry name" value="Ankyrin repeat-containing domain"/>
    <property type="match status" value="1"/>
</dbReference>
<dbReference type="SMART" id="SM00248">
    <property type="entry name" value="ANK"/>
    <property type="match status" value="3"/>
</dbReference>
<evidence type="ECO:0000313" key="8">
    <source>
        <dbReference type="Proteomes" id="UP000011083"/>
    </source>
</evidence>
<feature type="repeat" description="ANK" evidence="3">
    <location>
        <begin position="72"/>
        <end position="104"/>
    </location>
</feature>
<dbReference type="KEGG" id="acan:ACA1_315050"/>
<dbReference type="PROSITE" id="PS50089">
    <property type="entry name" value="ZF_RING_2"/>
    <property type="match status" value="1"/>
</dbReference>
<feature type="region of interest" description="Disordered" evidence="5">
    <location>
        <begin position="165"/>
        <end position="215"/>
    </location>
</feature>
<keyword evidence="4" id="KW-0479">Metal-binding</keyword>
<dbReference type="InterPro" id="IPR001841">
    <property type="entry name" value="Znf_RING"/>
</dbReference>
<dbReference type="SUPFAM" id="SSF57850">
    <property type="entry name" value="RING/U-box"/>
    <property type="match status" value="1"/>
</dbReference>
<dbReference type="PROSITE" id="PS50297">
    <property type="entry name" value="ANK_REP_REGION"/>
    <property type="match status" value="3"/>
</dbReference>
<feature type="repeat" description="ANK" evidence="3">
    <location>
        <begin position="105"/>
        <end position="137"/>
    </location>
</feature>
<dbReference type="PANTHER" id="PTHR24171:SF9">
    <property type="entry name" value="ANKYRIN REPEAT DOMAIN-CONTAINING PROTEIN 39"/>
    <property type="match status" value="1"/>
</dbReference>
<evidence type="ECO:0000259" key="6">
    <source>
        <dbReference type="PROSITE" id="PS50089"/>
    </source>
</evidence>
<dbReference type="InterPro" id="IPR002110">
    <property type="entry name" value="Ankyrin_rpt"/>
</dbReference>